<evidence type="ECO:0000259" key="1">
    <source>
        <dbReference type="SMART" id="SM01008"/>
    </source>
</evidence>
<organism evidence="2">
    <name type="scientific">candidate division WOR-3 bacterium</name>
    <dbReference type="NCBI Taxonomy" id="2052148"/>
    <lineage>
        <taxon>Bacteria</taxon>
        <taxon>Bacteria division WOR-3</taxon>
    </lineage>
</organism>
<dbReference type="Proteomes" id="UP000885847">
    <property type="component" value="Unassembled WGS sequence"/>
</dbReference>
<dbReference type="SUPFAM" id="SSF54665">
    <property type="entry name" value="CO dehydrogenase molybdoprotein N-domain-like"/>
    <property type="match status" value="1"/>
</dbReference>
<comment type="caution">
    <text evidence="2">The sequence shown here is derived from an EMBL/GenBank/DDBJ whole genome shotgun (WGS) entry which is preliminary data.</text>
</comment>
<accession>A0A7C0ZFQ4</accession>
<dbReference type="InterPro" id="IPR000674">
    <property type="entry name" value="Ald_Oxase/Xan_DH_a/b"/>
</dbReference>
<dbReference type="PANTHER" id="PTHR11908">
    <property type="entry name" value="XANTHINE DEHYDROGENASE"/>
    <property type="match status" value="1"/>
</dbReference>
<dbReference type="InterPro" id="IPR016208">
    <property type="entry name" value="Ald_Oxase/xanthine_DH-like"/>
</dbReference>
<dbReference type="InterPro" id="IPR046867">
    <property type="entry name" value="AldOxase/xan_DH_MoCoBD2"/>
</dbReference>
<dbReference type="EMBL" id="DQWE01000345">
    <property type="protein sequence ID" value="HDI83582.1"/>
    <property type="molecule type" value="Genomic_DNA"/>
</dbReference>
<dbReference type="GO" id="GO:0005506">
    <property type="term" value="F:iron ion binding"/>
    <property type="evidence" value="ECO:0007669"/>
    <property type="project" value="InterPro"/>
</dbReference>
<dbReference type="SUPFAM" id="SSF56003">
    <property type="entry name" value="Molybdenum cofactor-binding domain"/>
    <property type="match status" value="1"/>
</dbReference>
<dbReference type="Pfam" id="PF02738">
    <property type="entry name" value="MoCoBD_1"/>
    <property type="match status" value="1"/>
</dbReference>
<gene>
    <name evidence="2" type="ORF">ENF18_07325</name>
</gene>
<proteinExistence type="predicted"/>
<dbReference type="InterPro" id="IPR036856">
    <property type="entry name" value="Ald_Oxase/Xan_DH_a/b_sf"/>
</dbReference>
<dbReference type="Pfam" id="PF01315">
    <property type="entry name" value="Ald_Xan_dh_C"/>
    <property type="match status" value="1"/>
</dbReference>
<dbReference type="InterPro" id="IPR037165">
    <property type="entry name" value="AldOxase/xan_DH_Mopterin-bd_sf"/>
</dbReference>
<dbReference type="InterPro" id="IPR008274">
    <property type="entry name" value="AldOxase/xan_DH_MoCoBD1"/>
</dbReference>
<name>A0A7C0ZFQ4_UNCW3</name>
<dbReference type="SMART" id="SM01008">
    <property type="entry name" value="Ald_Xan_dh_C"/>
    <property type="match status" value="1"/>
</dbReference>
<dbReference type="Pfam" id="PF20256">
    <property type="entry name" value="MoCoBD_2"/>
    <property type="match status" value="1"/>
</dbReference>
<dbReference type="GO" id="GO:0016491">
    <property type="term" value="F:oxidoreductase activity"/>
    <property type="evidence" value="ECO:0007669"/>
    <property type="project" value="InterPro"/>
</dbReference>
<dbReference type="AlphaFoldDB" id="A0A7C0ZFQ4"/>
<evidence type="ECO:0000313" key="2">
    <source>
        <dbReference type="EMBL" id="HDI83582.1"/>
    </source>
</evidence>
<reference evidence="2" key="1">
    <citation type="journal article" date="2020" name="mSystems">
        <title>Genome- and Community-Level Interaction Insights into Carbon Utilization and Element Cycling Functions of Hydrothermarchaeota in Hydrothermal Sediment.</title>
        <authorList>
            <person name="Zhou Z."/>
            <person name="Liu Y."/>
            <person name="Xu W."/>
            <person name="Pan J."/>
            <person name="Luo Z.H."/>
            <person name="Li M."/>
        </authorList>
    </citation>
    <scope>NUCLEOTIDE SEQUENCE [LARGE SCALE GENOMIC DNA]</scope>
    <source>
        <strain evidence="2">HyVt-102</strain>
    </source>
</reference>
<protein>
    <submittedName>
        <fullName evidence="2">Xanthine dehydrogenase family protein molybdopterin-binding subunit</fullName>
    </submittedName>
</protein>
<feature type="domain" description="Aldehyde oxidase/xanthine dehydrogenase a/b hammerhead" evidence="1">
    <location>
        <begin position="17"/>
        <end position="120"/>
    </location>
</feature>
<sequence>MDISKPVERVDLLEKCQGNALFVDDLEIPGLLHAVTLRSRIPRGRIKRIEVPEIPERYWIVDYRDVPGKNSVKMLSEDMPFFAEDKVNYIGEPILLVVGEDKEKAKRILKDIHVEYEEIEPVFTIEEALNGNAPPIYGDNNSFVEYEFSRGDVDDAFRKAYRIVEGEYRTGLQEHIYLEPQGMIGIYSEGKVRVIGSMQCPYYVKNALVHGLGWPEDRIQVVQATTGGGFGGKEDFPSLIAGHVAFASIKTGRPVKLILERNEDILSTTKRHPSIVRHRTALDRDGNILGMDVEIILDAGAYITLSPVVLQRAIFAGTGVYKTPNLRVRGIAVATNHVPSGAFRGFGSPQAFFGVELHGTNLSDEMGISPLEYKKSVSVRRGDLTPTSGRFRSDVKIDEIMSRLDKLSGFTEKYQKYRDEKWKGIGVSLFFHGCGFTGDGEVRLDSRVKLAKRKDGKVEILVSTVEMGQGAQTALRKIVSHALNIPIEQVIYRNPDTDRVPDSGPTVASRTVMIVGGLLQRACEKLKDHMGEMEYVVEERFRMPEYVRWDQEKLHGDSYPEYSWGGVVVEVEVDPVTFEVKTSGMWGVYDVGIPIDERIIRGQLEGGMVQALGWAYLEKMDIKEGLLIPGTITDYTIPTAKDVPEIVVELVKTPYEYGPFGAKCAGELPFVGVAPAFASAVQQATGIRIDKIPITPEYLLEKMNGD</sequence>
<dbReference type="Gene3D" id="3.30.365.10">
    <property type="entry name" value="Aldehyde oxidase/xanthine dehydrogenase, molybdopterin binding domain"/>
    <property type="match status" value="4"/>
</dbReference>
<dbReference type="Gene3D" id="3.90.1170.50">
    <property type="entry name" value="Aldehyde oxidase/xanthine dehydrogenase, a/b hammerhead"/>
    <property type="match status" value="1"/>
</dbReference>
<dbReference type="PANTHER" id="PTHR11908:SF157">
    <property type="entry name" value="XANTHINE DEHYDROGENASE SUBUNIT D-RELATED"/>
    <property type="match status" value="1"/>
</dbReference>